<dbReference type="AlphaFoldDB" id="A0A8J7GUC3"/>
<dbReference type="EMBL" id="JADOUF010000001">
    <property type="protein sequence ID" value="MBG6137506.1"/>
    <property type="molecule type" value="Genomic_DNA"/>
</dbReference>
<dbReference type="RefSeq" id="WP_197004364.1">
    <property type="nucleotide sequence ID" value="NZ_BONS01000020.1"/>
</dbReference>
<evidence type="ECO:0000313" key="2">
    <source>
        <dbReference type="Proteomes" id="UP000622552"/>
    </source>
</evidence>
<accession>A0A8J7GUC3</accession>
<name>A0A8J7GUC3_9ACTN</name>
<gene>
    <name evidence="1" type="ORF">IW245_003700</name>
</gene>
<dbReference type="Proteomes" id="UP000622552">
    <property type="component" value="Unassembled WGS sequence"/>
</dbReference>
<proteinExistence type="predicted"/>
<sequence>MNDYLNAENLLMDCPCCGFPEVVTLALGKCDECVNECGTDCERQYGDDFA</sequence>
<organism evidence="1 2">
    <name type="scientific">Longispora fulva</name>
    <dbReference type="NCBI Taxonomy" id="619741"/>
    <lineage>
        <taxon>Bacteria</taxon>
        <taxon>Bacillati</taxon>
        <taxon>Actinomycetota</taxon>
        <taxon>Actinomycetes</taxon>
        <taxon>Micromonosporales</taxon>
        <taxon>Micromonosporaceae</taxon>
        <taxon>Longispora</taxon>
    </lineage>
</organism>
<keyword evidence="2" id="KW-1185">Reference proteome</keyword>
<reference evidence="1" key="1">
    <citation type="submission" date="2020-11" db="EMBL/GenBank/DDBJ databases">
        <title>Sequencing the genomes of 1000 actinobacteria strains.</title>
        <authorList>
            <person name="Klenk H.-P."/>
        </authorList>
    </citation>
    <scope>NUCLEOTIDE SEQUENCE</scope>
    <source>
        <strain evidence="1">DSM 45356</strain>
    </source>
</reference>
<comment type="caution">
    <text evidence="1">The sequence shown here is derived from an EMBL/GenBank/DDBJ whole genome shotgun (WGS) entry which is preliminary data.</text>
</comment>
<evidence type="ECO:0000313" key="1">
    <source>
        <dbReference type="EMBL" id="MBG6137506.1"/>
    </source>
</evidence>
<protein>
    <submittedName>
        <fullName evidence="1">Uncharacterized protein</fullName>
    </submittedName>
</protein>